<gene>
    <name evidence="2" type="ORF">SCLCIDRAFT_1221198</name>
</gene>
<keyword evidence="1" id="KW-0472">Membrane</keyword>
<dbReference type="Proteomes" id="UP000053989">
    <property type="component" value="Unassembled WGS sequence"/>
</dbReference>
<dbReference type="InParanoid" id="A0A0C3DGZ9"/>
<keyword evidence="3" id="KW-1185">Reference proteome</keyword>
<sequence>MTLTFPTESVPDNFVSYTLKHQEELPPITWNNLHKEVNWLHVTILFIPPILFVIGALHTRLRWNTAVWTIVYGLMP</sequence>
<feature type="transmembrane region" description="Helical" evidence="1">
    <location>
        <begin position="39"/>
        <end position="57"/>
    </location>
</feature>
<dbReference type="EMBL" id="KN822136">
    <property type="protein sequence ID" value="KIM55371.1"/>
    <property type="molecule type" value="Genomic_DNA"/>
</dbReference>
<dbReference type="OrthoDB" id="10260134at2759"/>
<protein>
    <submittedName>
        <fullName evidence="2">Uncharacterized protein</fullName>
    </submittedName>
</protein>
<accession>A0A0C3DGZ9</accession>
<evidence type="ECO:0000313" key="2">
    <source>
        <dbReference type="EMBL" id="KIM55371.1"/>
    </source>
</evidence>
<evidence type="ECO:0000256" key="1">
    <source>
        <dbReference type="SAM" id="Phobius"/>
    </source>
</evidence>
<reference evidence="2 3" key="1">
    <citation type="submission" date="2014-04" db="EMBL/GenBank/DDBJ databases">
        <authorList>
            <consortium name="DOE Joint Genome Institute"/>
            <person name="Kuo A."/>
            <person name="Kohler A."/>
            <person name="Nagy L.G."/>
            <person name="Floudas D."/>
            <person name="Copeland A."/>
            <person name="Barry K.W."/>
            <person name="Cichocki N."/>
            <person name="Veneault-Fourrey C."/>
            <person name="LaButti K."/>
            <person name="Lindquist E.A."/>
            <person name="Lipzen A."/>
            <person name="Lundell T."/>
            <person name="Morin E."/>
            <person name="Murat C."/>
            <person name="Sun H."/>
            <person name="Tunlid A."/>
            <person name="Henrissat B."/>
            <person name="Grigoriev I.V."/>
            <person name="Hibbett D.S."/>
            <person name="Martin F."/>
            <person name="Nordberg H.P."/>
            <person name="Cantor M.N."/>
            <person name="Hua S.X."/>
        </authorList>
    </citation>
    <scope>NUCLEOTIDE SEQUENCE [LARGE SCALE GENOMIC DNA]</scope>
    <source>
        <strain evidence="2 3">Foug A</strain>
    </source>
</reference>
<keyword evidence="1" id="KW-0812">Transmembrane</keyword>
<dbReference type="AlphaFoldDB" id="A0A0C3DGZ9"/>
<keyword evidence="1" id="KW-1133">Transmembrane helix</keyword>
<evidence type="ECO:0000313" key="3">
    <source>
        <dbReference type="Proteomes" id="UP000053989"/>
    </source>
</evidence>
<organism evidence="2 3">
    <name type="scientific">Scleroderma citrinum Foug A</name>
    <dbReference type="NCBI Taxonomy" id="1036808"/>
    <lineage>
        <taxon>Eukaryota</taxon>
        <taxon>Fungi</taxon>
        <taxon>Dikarya</taxon>
        <taxon>Basidiomycota</taxon>
        <taxon>Agaricomycotina</taxon>
        <taxon>Agaricomycetes</taxon>
        <taxon>Agaricomycetidae</taxon>
        <taxon>Boletales</taxon>
        <taxon>Sclerodermatineae</taxon>
        <taxon>Sclerodermataceae</taxon>
        <taxon>Scleroderma</taxon>
    </lineage>
</organism>
<name>A0A0C3DGZ9_9AGAM</name>
<reference evidence="3" key="2">
    <citation type="submission" date="2015-01" db="EMBL/GenBank/DDBJ databases">
        <title>Evolutionary Origins and Diversification of the Mycorrhizal Mutualists.</title>
        <authorList>
            <consortium name="DOE Joint Genome Institute"/>
            <consortium name="Mycorrhizal Genomics Consortium"/>
            <person name="Kohler A."/>
            <person name="Kuo A."/>
            <person name="Nagy L.G."/>
            <person name="Floudas D."/>
            <person name="Copeland A."/>
            <person name="Barry K.W."/>
            <person name="Cichocki N."/>
            <person name="Veneault-Fourrey C."/>
            <person name="LaButti K."/>
            <person name="Lindquist E.A."/>
            <person name="Lipzen A."/>
            <person name="Lundell T."/>
            <person name="Morin E."/>
            <person name="Murat C."/>
            <person name="Riley R."/>
            <person name="Ohm R."/>
            <person name="Sun H."/>
            <person name="Tunlid A."/>
            <person name="Henrissat B."/>
            <person name="Grigoriev I.V."/>
            <person name="Hibbett D.S."/>
            <person name="Martin F."/>
        </authorList>
    </citation>
    <scope>NUCLEOTIDE SEQUENCE [LARGE SCALE GENOMIC DNA]</scope>
    <source>
        <strain evidence="3">Foug A</strain>
    </source>
</reference>
<dbReference type="HOGENOM" id="CLU_2655877_0_0_1"/>
<proteinExistence type="predicted"/>